<evidence type="ECO:0000313" key="1">
    <source>
        <dbReference type="EMBL" id="MFB2934162.1"/>
    </source>
</evidence>
<protein>
    <submittedName>
        <fullName evidence="1">Uncharacterized protein</fullName>
    </submittedName>
</protein>
<gene>
    <name evidence="1" type="ORF">ACE1B6_02700</name>
</gene>
<accession>A0ABV4Y5S6</accession>
<dbReference type="EMBL" id="JBHFNS010000017">
    <property type="protein sequence ID" value="MFB2934162.1"/>
    <property type="molecule type" value="Genomic_DNA"/>
</dbReference>
<comment type="caution">
    <text evidence="1">The sequence shown here is derived from an EMBL/GenBank/DDBJ whole genome shotgun (WGS) entry which is preliminary data.</text>
</comment>
<dbReference type="Proteomes" id="UP001576776">
    <property type="component" value="Unassembled WGS sequence"/>
</dbReference>
<reference evidence="1 2" key="1">
    <citation type="submission" date="2024-09" db="EMBL/GenBank/DDBJ databases">
        <title>Floridaenema gen nov. (Aerosakkonemataceae, Aerosakkonematales ord. nov., Cyanobacteria) from benthic tropical and subtropical fresh waters, with the description of four new species.</title>
        <authorList>
            <person name="Moretto J.A."/>
            <person name="Berthold D.E."/>
            <person name="Lefler F.W."/>
            <person name="Huang I.-S."/>
            <person name="Laughinghouse H. IV."/>
        </authorList>
    </citation>
    <scope>NUCLEOTIDE SEQUENCE [LARGE SCALE GENOMIC DNA]</scope>
    <source>
        <strain evidence="1 2">BLCC-F154</strain>
    </source>
</reference>
<sequence>MMLDGSDRTSQIKANRSRKAIALFIPRSIGVALKVYHNHYYNV</sequence>
<proteinExistence type="predicted"/>
<organism evidence="1 2">
    <name type="scientific">Floridaenema fluviatile BLCC-F154</name>
    <dbReference type="NCBI Taxonomy" id="3153640"/>
    <lineage>
        <taxon>Bacteria</taxon>
        <taxon>Bacillati</taxon>
        <taxon>Cyanobacteriota</taxon>
        <taxon>Cyanophyceae</taxon>
        <taxon>Oscillatoriophycideae</taxon>
        <taxon>Aerosakkonematales</taxon>
        <taxon>Aerosakkonemataceae</taxon>
        <taxon>Floridanema</taxon>
        <taxon>Floridanema fluviatile</taxon>
    </lineage>
</organism>
<name>A0ABV4Y5S6_9CYAN</name>
<dbReference type="RefSeq" id="WP_413255690.1">
    <property type="nucleotide sequence ID" value="NZ_JBHFNS010000017.1"/>
</dbReference>
<evidence type="ECO:0000313" key="2">
    <source>
        <dbReference type="Proteomes" id="UP001576776"/>
    </source>
</evidence>
<keyword evidence="2" id="KW-1185">Reference proteome</keyword>